<dbReference type="KEGG" id="alp:LPB137_05305"/>
<protein>
    <submittedName>
        <fullName evidence="3">Glycine betaine ABC transporter substrate-binding protein</fullName>
    </submittedName>
</protein>
<dbReference type="NCBIfam" id="NF008334">
    <property type="entry name" value="PRK11119.1"/>
    <property type="match status" value="1"/>
</dbReference>
<dbReference type="EMBL" id="CP019070">
    <property type="protein sequence ID" value="APW65307.1"/>
    <property type="molecule type" value="Genomic_DNA"/>
</dbReference>
<dbReference type="RefSeq" id="WP_076085388.1">
    <property type="nucleotide sequence ID" value="NZ_CP019070.1"/>
</dbReference>
<feature type="chain" id="PRO_5012162088" evidence="1">
    <location>
        <begin position="23"/>
        <end position="325"/>
    </location>
</feature>
<dbReference type="GO" id="GO:0022857">
    <property type="term" value="F:transmembrane transporter activity"/>
    <property type="evidence" value="ECO:0007669"/>
    <property type="project" value="InterPro"/>
</dbReference>
<proteinExistence type="predicted"/>
<feature type="domain" description="ABC-type glycine betaine transport system substrate-binding" evidence="2">
    <location>
        <begin position="33"/>
        <end position="308"/>
    </location>
</feature>
<gene>
    <name evidence="3" type="ORF">LPB137_05305</name>
</gene>
<dbReference type="Pfam" id="PF04069">
    <property type="entry name" value="OpuAC"/>
    <property type="match status" value="1"/>
</dbReference>
<evidence type="ECO:0000313" key="4">
    <source>
        <dbReference type="Proteomes" id="UP000186074"/>
    </source>
</evidence>
<dbReference type="SUPFAM" id="SSF53850">
    <property type="entry name" value="Periplasmic binding protein-like II"/>
    <property type="match status" value="1"/>
</dbReference>
<keyword evidence="4" id="KW-1185">Reference proteome</keyword>
<dbReference type="GO" id="GO:0043190">
    <property type="term" value="C:ATP-binding cassette (ABC) transporter complex"/>
    <property type="evidence" value="ECO:0007669"/>
    <property type="project" value="InterPro"/>
</dbReference>
<keyword evidence="1" id="KW-0732">Signal</keyword>
<evidence type="ECO:0000256" key="1">
    <source>
        <dbReference type="SAM" id="SignalP"/>
    </source>
</evidence>
<dbReference type="STRING" id="1850254.LPB137_05305"/>
<dbReference type="AlphaFoldDB" id="A0A1P8KL77"/>
<evidence type="ECO:0000313" key="3">
    <source>
        <dbReference type="EMBL" id="APW65307.1"/>
    </source>
</evidence>
<accession>A0A1P8KL77</accession>
<dbReference type="OrthoDB" id="9786266at2"/>
<dbReference type="Gene3D" id="3.40.190.100">
    <property type="entry name" value="Glycine betaine-binding periplasmic protein, domain 2"/>
    <property type="match status" value="1"/>
</dbReference>
<name>A0A1P8KL77_9BACT</name>
<dbReference type="Gene3D" id="3.40.190.10">
    <property type="entry name" value="Periplasmic binding protein-like II"/>
    <property type="match status" value="1"/>
</dbReference>
<organism evidence="3 4">
    <name type="scientific">Poseidonibacter parvus</name>
    <dbReference type="NCBI Taxonomy" id="1850254"/>
    <lineage>
        <taxon>Bacteria</taxon>
        <taxon>Pseudomonadati</taxon>
        <taxon>Campylobacterota</taxon>
        <taxon>Epsilonproteobacteria</taxon>
        <taxon>Campylobacterales</taxon>
        <taxon>Arcobacteraceae</taxon>
        <taxon>Poseidonibacter</taxon>
    </lineage>
</organism>
<dbReference type="Proteomes" id="UP000186074">
    <property type="component" value="Chromosome"/>
</dbReference>
<feature type="signal peptide" evidence="1">
    <location>
        <begin position="1"/>
        <end position="22"/>
    </location>
</feature>
<dbReference type="InterPro" id="IPR007210">
    <property type="entry name" value="ABC_Gly_betaine_transp_sub-bd"/>
</dbReference>
<sequence>MITKKILLGGLLSLVLTSNLFAAKVTALKTVLAEESFQLQLIVEMLKKMGHNVEISSDLEYAITFQTIADNAKSDDVYFMAAHWDPIQTNMIKGVGGTEKLAIFSEYISNCASGYVIDKKTADKYNIKYISDLKDPKIAKLFDSSGNGKADLTGASLGWEVADTINHQLDAFKLRDTIDHNQGAYSAMISDTMARYKTGKPILFWTWTPYWVTGKLVPGKDITFLQVTQSEHPKGIDTQISNGANYGFAINSQKIVANSSVLTKHQDIAKLFDIVKLSVNDVSGQNMLMRNGQKEPKDIKRHVQKWIQANETKVNSWIKEAQAAK</sequence>
<reference evidence="3 4" key="1">
    <citation type="submission" date="2017-01" db="EMBL/GenBank/DDBJ databases">
        <title>Genome sequencing of Arcobacter sp. LPB0137.</title>
        <authorList>
            <person name="Lee G.-W."/>
            <person name="Yi H."/>
        </authorList>
    </citation>
    <scope>NUCLEOTIDE SEQUENCE [LARGE SCALE GENOMIC DNA]</scope>
    <source>
        <strain evidence="3 4">LPB0137</strain>
    </source>
</reference>
<evidence type="ECO:0000259" key="2">
    <source>
        <dbReference type="Pfam" id="PF04069"/>
    </source>
</evidence>